<evidence type="ECO:0000256" key="1">
    <source>
        <dbReference type="SAM" id="MobiDB-lite"/>
    </source>
</evidence>
<keyword evidence="3" id="KW-1185">Reference proteome</keyword>
<name>A0A1E4TTH4_PACTA</name>
<gene>
    <name evidence="2" type="ORF">PACTADRAFT_59656</name>
</gene>
<dbReference type="AlphaFoldDB" id="A0A1E4TTH4"/>
<dbReference type="EMBL" id="KV454015">
    <property type="protein sequence ID" value="ODV94978.1"/>
    <property type="molecule type" value="Genomic_DNA"/>
</dbReference>
<sequence>MAPHRRGILSNTYIPQTIPLVTSKILLKLNRNSLFDLCLFWCKWSTITRPLKNPDEVYQEILEMQQKLSSSKSKRKLIDNILSEYWSKGLNLLQISQIDIQNLIDKPLNFNNWCSMTAKTTHNSKNFIINLNSQKFLNDLIKNLSNLYLSHIYISKHPHYPLILIRIQVFDYSISPAYSGGKRHKHIIVSRRPFFLAIPLNSPHIIHSIENENDLVSSLVLQSIENCLSNSIRQVRLFKDDDESSVKTLETMFLFKGNSRFSNCLGSWAPYADGTVDISPFGKTTDHFEVNKSRIYDDSTVVGNENENMALIERRKIANLRFKGTELPLESERLFEDDRPLRKKIKKSIAAKNEDDEGEGENDDVEDNEEQQEEPKINPYKSIAPVQSVHFKLKYLQPATELAAEMEAEAEPEIEHGREAEGPSIDIRMDGNDVFGGLHELAVKGILDPVKMPGWLTGENGNKYVNVEFDSNSKKTGSGSLI</sequence>
<feature type="compositionally biased region" description="Basic and acidic residues" evidence="1">
    <location>
        <begin position="413"/>
        <end position="425"/>
    </location>
</feature>
<dbReference type="Proteomes" id="UP000094236">
    <property type="component" value="Unassembled WGS sequence"/>
</dbReference>
<feature type="compositionally biased region" description="Acidic residues" evidence="1">
    <location>
        <begin position="354"/>
        <end position="372"/>
    </location>
</feature>
<dbReference type="Gene3D" id="3.10.20.720">
    <property type="match status" value="1"/>
</dbReference>
<evidence type="ECO:0008006" key="4">
    <source>
        <dbReference type="Google" id="ProtNLM"/>
    </source>
</evidence>
<accession>A0A1E4TTH4</accession>
<evidence type="ECO:0000313" key="2">
    <source>
        <dbReference type="EMBL" id="ODV94978.1"/>
    </source>
</evidence>
<dbReference type="InterPro" id="IPR007902">
    <property type="entry name" value="Chl4/mis15/CENP-N"/>
</dbReference>
<reference evidence="3" key="1">
    <citation type="submission" date="2016-05" db="EMBL/GenBank/DDBJ databases">
        <title>Comparative genomics of biotechnologically important yeasts.</title>
        <authorList>
            <consortium name="DOE Joint Genome Institute"/>
            <person name="Riley R."/>
            <person name="Haridas S."/>
            <person name="Wolfe K.H."/>
            <person name="Lopes M.R."/>
            <person name="Hittinger C.T."/>
            <person name="Goker M."/>
            <person name="Salamov A."/>
            <person name="Wisecaver J."/>
            <person name="Long T.M."/>
            <person name="Aerts A.L."/>
            <person name="Barry K."/>
            <person name="Choi C."/>
            <person name="Clum A."/>
            <person name="Coughlan A.Y."/>
            <person name="Deshpande S."/>
            <person name="Douglass A.P."/>
            <person name="Hanson S.J."/>
            <person name="Klenk H.-P."/>
            <person name="Labutti K."/>
            <person name="Lapidus A."/>
            <person name="Lindquist E."/>
            <person name="Lipzen A."/>
            <person name="Meier-Kolthoff J.P."/>
            <person name="Ohm R.A."/>
            <person name="Otillar R.P."/>
            <person name="Pangilinan J."/>
            <person name="Peng Y."/>
            <person name="Rokas A."/>
            <person name="Rosa C.A."/>
            <person name="Scheuner C."/>
            <person name="Sibirny A.A."/>
            <person name="Slot J.C."/>
            <person name="Stielow J.B."/>
            <person name="Sun H."/>
            <person name="Kurtzman C.P."/>
            <person name="Blackwell M."/>
            <person name="Grigoriev I.V."/>
            <person name="Jeffries T.W."/>
        </authorList>
    </citation>
    <scope>NUCLEOTIDE SEQUENCE [LARGE SCALE GENOMIC DNA]</scope>
    <source>
        <strain evidence="3">NRRL Y-2460</strain>
    </source>
</reference>
<dbReference type="Pfam" id="PF05238">
    <property type="entry name" value="CENP-N"/>
    <property type="match status" value="1"/>
</dbReference>
<proteinExistence type="predicted"/>
<dbReference type="GO" id="GO:0007059">
    <property type="term" value="P:chromosome segregation"/>
    <property type="evidence" value="ECO:0007669"/>
    <property type="project" value="InterPro"/>
</dbReference>
<organism evidence="2 3">
    <name type="scientific">Pachysolen tannophilus NRRL Y-2460</name>
    <dbReference type="NCBI Taxonomy" id="669874"/>
    <lineage>
        <taxon>Eukaryota</taxon>
        <taxon>Fungi</taxon>
        <taxon>Dikarya</taxon>
        <taxon>Ascomycota</taxon>
        <taxon>Saccharomycotina</taxon>
        <taxon>Pichiomycetes</taxon>
        <taxon>Pachysolenaceae</taxon>
        <taxon>Pachysolen</taxon>
    </lineage>
</organism>
<protein>
    <recommendedName>
        <fullName evidence="4">CHL4-domain-containing protein</fullName>
    </recommendedName>
</protein>
<feature type="region of interest" description="Disordered" evidence="1">
    <location>
        <begin position="347"/>
        <end position="381"/>
    </location>
</feature>
<feature type="region of interest" description="Disordered" evidence="1">
    <location>
        <begin position="406"/>
        <end position="425"/>
    </location>
</feature>
<dbReference type="GO" id="GO:0034080">
    <property type="term" value="P:CENP-A containing chromatin assembly"/>
    <property type="evidence" value="ECO:0007669"/>
    <property type="project" value="InterPro"/>
</dbReference>
<dbReference type="OrthoDB" id="6585699at2759"/>
<evidence type="ECO:0000313" key="3">
    <source>
        <dbReference type="Proteomes" id="UP000094236"/>
    </source>
</evidence>
<dbReference type="STRING" id="669874.A0A1E4TTH4"/>